<proteinExistence type="predicted"/>
<evidence type="ECO:0000313" key="2">
    <source>
        <dbReference type="EMBL" id="KAH0757928.1"/>
    </source>
</evidence>
<dbReference type="InterPro" id="IPR052343">
    <property type="entry name" value="Retrotransposon-Effector_Assoc"/>
</dbReference>
<keyword evidence="3" id="KW-1185">Reference proteome</keyword>
<feature type="domain" description="Reverse transcriptase" evidence="1">
    <location>
        <begin position="151"/>
        <end position="279"/>
    </location>
</feature>
<reference evidence="2 3" key="1">
    <citation type="journal article" date="2021" name="bioRxiv">
        <title>Chromosome-scale and haplotype-resolved genome assembly of a tetraploid potato cultivar.</title>
        <authorList>
            <person name="Sun H."/>
            <person name="Jiao W.-B."/>
            <person name="Krause K."/>
            <person name="Campoy J.A."/>
            <person name="Goel M."/>
            <person name="Folz-Donahue K."/>
            <person name="Kukat C."/>
            <person name="Huettel B."/>
            <person name="Schneeberger K."/>
        </authorList>
    </citation>
    <scope>NUCLEOTIDE SEQUENCE [LARGE SCALE GENOMIC DNA]</scope>
    <source>
        <strain evidence="2">SolTubOtavaFocal</strain>
        <tissue evidence="2">Leaves</tissue>
    </source>
</reference>
<dbReference type="EMBL" id="JAIVGD010000015">
    <property type="protein sequence ID" value="KAH0757928.1"/>
    <property type="molecule type" value="Genomic_DNA"/>
</dbReference>
<protein>
    <recommendedName>
        <fullName evidence="1">Reverse transcriptase domain-containing protein</fullName>
    </recommendedName>
</protein>
<name>A0ABQ7V3L2_SOLTU</name>
<dbReference type="PANTHER" id="PTHR46890">
    <property type="entry name" value="NON-LTR RETROLELEMENT REVERSE TRANSCRIPTASE-LIKE PROTEIN-RELATED"/>
    <property type="match status" value="1"/>
</dbReference>
<dbReference type="Proteomes" id="UP000826656">
    <property type="component" value="Unassembled WGS sequence"/>
</dbReference>
<sequence>MKWFKERDRNTKFFHSYVRGRRKKLHIESIKDIRGVEVHSNDQKGEIEVEYFQNQFSEEERHRDYGLLQHIPRLISEEQNEEMFQLPRKEEVRKVVFKLNGENASGPDCFSGSFFQHCWEIIGEDLTRLVKAFFCGQELPKFITHTNIVLIPKKEKVQEFKDLRRISLSNFTNKVISRMIHERIVGVLPNIISQNQSGFVKRRSITENVLLAQEIIRDMHLRNKQTNEVVKLDMAKASDRVDWIFLTKVLRKFGFSEGVIDMIWRLVSGNWYSIMINGQTHGFSTPLED</sequence>
<comment type="caution">
    <text evidence="2">The sequence shown here is derived from an EMBL/GenBank/DDBJ whole genome shotgun (WGS) entry which is preliminary data.</text>
</comment>
<evidence type="ECO:0000259" key="1">
    <source>
        <dbReference type="Pfam" id="PF00078"/>
    </source>
</evidence>
<dbReference type="Pfam" id="PF00078">
    <property type="entry name" value="RVT_1"/>
    <property type="match status" value="1"/>
</dbReference>
<gene>
    <name evidence="2" type="ORF">KY290_021421</name>
</gene>
<dbReference type="InterPro" id="IPR000477">
    <property type="entry name" value="RT_dom"/>
</dbReference>
<dbReference type="CDD" id="cd01650">
    <property type="entry name" value="RT_nLTR_like"/>
    <property type="match status" value="1"/>
</dbReference>
<dbReference type="PANTHER" id="PTHR46890:SF48">
    <property type="entry name" value="RNA-DIRECTED DNA POLYMERASE"/>
    <property type="match status" value="1"/>
</dbReference>
<accession>A0ABQ7V3L2</accession>
<organism evidence="2 3">
    <name type="scientific">Solanum tuberosum</name>
    <name type="common">Potato</name>
    <dbReference type="NCBI Taxonomy" id="4113"/>
    <lineage>
        <taxon>Eukaryota</taxon>
        <taxon>Viridiplantae</taxon>
        <taxon>Streptophyta</taxon>
        <taxon>Embryophyta</taxon>
        <taxon>Tracheophyta</taxon>
        <taxon>Spermatophyta</taxon>
        <taxon>Magnoliopsida</taxon>
        <taxon>eudicotyledons</taxon>
        <taxon>Gunneridae</taxon>
        <taxon>Pentapetalae</taxon>
        <taxon>asterids</taxon>
        <taxon>lamiids</taxon>
        <taxon>Solanales</taxon>
        <taxon>Solanaceae</taxon>
        <taxon>Solanoideae</taxon>
        <taxon>Solaneae</taxon>
        <taxon>Solanum</taxon>
    </lineage>
</organism>
<evidence type="ECO:0000313" key="3">
    <source>
        <dbReference type="Proteomes" id="UP000826656"/>
    </source>
</evidence>